<protein>
    <submittedName>
        <fullName evidence="3">Ribosome-associated heat shock protein Hsp15</fullName>
    </submittedName>
</protein>
<dbReference type="SUPFAM" id="SSF55174">
    <property type="entry name" value="Alpha-L RNA-binding motif"/>
    <property type="match status" value="1"/>
</dbReference>
<dbReference type="EMBL" id="RBWX01000007">
    <property type="protein sequence ID" value="RKS90587.1"/>
    <property type="molecule type" value="Genomic_DNA"/>
</dbReference>
<sequence length="104" mass="11647">MMPLVFGPALRLDKWLWYARCTQSRSEAQNLCESRRLRMDGRVIDRASARVRPGAVLSYTRGGEVHIVRVEALAERRGPYSEARQLYTDLSPESGGLTPATVAV</sequence>
<dbReference type="InterPro" id="IPR002942">
    <property type="entry name" value="S4_RNA-bd"/>
</dbReference>
<dbReference type="PROSITE" id="PS50889">
    <property type="entry name" value="S4"/>
    <property type="match status" value="1"/>
</dbReference>
<dbReference type="SMART" id="SM00363">
    <property type="entry name" value="S4"/>
    <property type="match status" value="1"/>
</dbReference>
<organism evidence="3 4">
    <name type="scientific">Sphingosinicella microcystinivorans</name>
    <dbReference type="NCBI Taxonomy" id="335406"/>
    <lineage>
        <taxon>Bacteria</taxon>
        <taxon>Pseudomonadati</taxon>
        <taxon>Pseudomonadota</taxon>
        <taxon>Alphaproteobacteria</taxon>
        <taxon>Sphingomonadales</taxon>
        <taxon>Sphingosinicellaceae</taxon>
        <taxon>Sphingosinicella</taxon>
    </lineage>
</organism>
<evidence type="ECO:0000259" key="2">
    <source>
        <dbReference type="SMART" id="SM00363"/>
    </source>
</evidence>
<keyword evidence="1" id="KW-0694">RNA-binding</keyword>
<dbReference type="Pfam" id="PF01479">
    <property type="entry name" value="S4"/>
    <property type="match status" value="1"/>
</dbReference>
<name>A0ABX9SZU2_SPHMI</name>
<evidence type="ECO:0000313" key="3">
    <source>
        <dbReference type="EMBL" id="RKS90587.1"/>
    </source>
</evidence>
<dbReference type="InterPro" id="IPR036986">
    <property type="entry name" value="S4_RNA-bd_sf"/>
</dbReference>
<dbReference type="Proteomes" id="UP000276029">
    <property type="component" value="Unassembled WGS sequence"/>
</dbReference>
<reference evidence="3 4" key="1">
    <citation type="submission" date="2018-10" db="EMBL/GenBank/DDBJ databases">
        <title>Genomic Encyclopedia of Type Strains, Phase IV (KMG-IV): sequencing the most valuable type-strain genomes for metagenomic binning, comparative biology and taxonomic classification.</title>
        <authorList>
            <person name="Goeker M."/>
        </authorList>
    </citation>
    <scope>NUCLEOTIDE SEQUENCE [LARGE SCALE GENOMIC DNA]</scope>
    <source>
        <strain evidence="3 4">DSM 19791</strain>
    </source>
</reference>
<gene>
    <name evidence="3" type="ORF">DFR51_0124</name>
</gene>
<accession>A0ABX9SZU2</accession>
<dbReference type="CDD" id="cd00165">
    <property type="entry name" value="S4"/>
    <property type="match status" value="1"/>
</dbReference>
<evidence type="ECO:0000256" key="1">
    <source>
        <dbReference type="PROSITE-ProRule" id="PRU00182"/>
    </source>
</evidence>
<proteinExistence type="predicted"/>
<comment type="caution">
    <text evidence="3">The sequence shown here is derived from an EMBL/GenBank/DDBJ whole genome shotgun (WGS) entry which is preliminary data.</text>
</comment>
<feature type="domain" description="RNA-binding S4" evidence="2">
    <location>
        <begin position="10"/>
        <end position="73"/>
    </location>
</feature>
<keyword evidence="3" id="KW-0346">Stress response</keyword>
<keyword evidence="4" id="KW-1185">Reference proteome</keyword>
<evidence type="ECO:0000313" key="4">
    <source>
        <dbReference type="Proteomes" id="UP000276029"/>
    </source>
</evidence>
<dbReference type="Gene3D" id="3.10.290.10">
    <property type="entry name" value="RNA-binding S4 domain"/>
    <property type="match status" value="1"/>
</dbReference>